<dbReference type="EMBL" id="LXQA010738914">
    <property type="protein sequence ID" value="MCI68568.1"/>
    <property type="molecule type" value="Genomic_DNA"/>
</dbReference>
<comment type="caution">
    <text evidence="1">The sequence shown here is derived from an EMBL/GenBank/DDBJ whole genome shotgun (WGS) entry which is preliminary data.</text>
</comment>
<proteinExistence type="predicted"/>
<dbReference type="AlphaFoldDB" id="A0A392U692"/>
<feature type="non-terminal residue" evidence="1">
    <location>
        <position position="1"/>
    </location>
</feature>
<evidence type="ECO:0000313" key="1">
    <source>
        <dbReference type="EMBL" id="MCI68568.1"/>
    </source>
</evidence>
<organism evidence="1 2">
    <name type="scientific">Trifolium medium</name>
    <dbReference type="NCBI Taxonomy" id="97028"/>
    <lineage>
        <taxon>Eukaryota</taxon>
        <taxon>Viridiplantae</taxon>
        <taxon>Streptophyta</taxon>
        <taxon>Embryophyta</taxon>
        <taxon>Tracheophyta</taxon>
        <taxon>Spermatophyta</taxon>
        <taxon>Magnoliopsida</taxon>
        <taxon>eudicotyledons</taxon>
        <taxon>Gunneridae</taxon>
        <taxon>Pentapetalae</taxon>
        <taxon>rosids</taxon>
        <taxon>fabids</taxon>
        <taxon>Fabales</taxon>
        <taxon>Fabaceae</taxon>
        <taxon>Papilionoideae</taxon>
        <taxon>50 kb inversion clade</taxon>
        <taxon>NPAAA clade</taxon>
        <taxon>Hologalegina</taxon>
        <taxon>IRL clade</taxon>
        <taxon>Trifolieae</taxon>
        <taxon>Trifolium</taxon>
    </lineage>
</organism>
<protein>
    <submittedName>
        <fullName evidence="1">Uncharacterized protein</fullName>
    </submittedName>
</protein>
<keyword evidence="2" id="KW-1185">Reference proteome</keyword>
<sequence>SYESCYDPRAYDLHQPIDPT</sequence>
<accession>A0A392U692</accession>
<name>A0A392U692_9FABA</name>
<evidence type="ECO:0000313" key="2">
    <source>
        <dbReference type="Proteomes" id="UP000265520"/>
    </source>
</evidence>
<reference evidence="1 2" key="1">
    <citation type="journal article" date="2018" name="Front. Plant Sci.">
        <title>Red Clover (Trifolium pratense) and Zigzag Clover (T. medium) - A Picture of Genomic Similarities and Differences.</title>
        <authorList>
            <person name="Dluhosova J."/>
            <person name="Istvanek J."/>
            <person name="Nedelnik J."/>
            <person name="Repkova J."/>
        </authorList>
    </citation>
    <scope>NUCLEOTIDE SEQUENCE [LARGE SCALE GENOMIC DNA]</scope>
    <source>
        <strain evidence="2">cv. 10/8</strain>
        <tissue evidence="1">Leaf</tissue>
    </source>
</reference>
<dbReference type="Proteomes" id="UP000265520">
    <property type="component" value="Unassembled WGS sequence"/>
</dbReference>